<dbReference type="EMBL" id="AP024488">
    <property type="protein sequence ID" value="BCS95639.1"/>
    <property type="molecule type" value="Genomic_DNA"/>
</dbReference>
<evidence type="ECO:0000259" key="4">
    <source>
        <dbReference type="PROSITE" id="PS50110"/>
    </source>
</evidence>
<gene>
    <name evidence="5" type="ORF">DSLASN_12710</name>
</gene>
<dbReference type="Gene3D" id="3.40.50.2300">
    <property type="match status" value="1"/>
</dbReference>
<evidence type="ECO:0000313" key="5">
    <source>
        <dbReference type="EMBL" id="BCS95639.1"/>
    </source>
</evidence>
<organism evidence="5 6">
    <name type="scientific">Desulfoluna limicola</name>
    <dbReference type="NCBI Taxonomy" id="2810562"/>
    <lineage>
        <taxon>Bacteria</taxon>
        <taxon>Pseudomonadati</taxon>
        <taxon>Thermodesulfobacteriota</taxon>
        <taxon>Desulfobacteria</taxon>
        <taxon>Desulfobacterales</taxon>
        <taxon>Desulfolunaceae</taxon>
        <taxon>Desulfoluna</taxon>
    </lineage>
</organism>
<feature type="modified residue" description="4-aspartylphosphate" evidence="2">
    <location>
        <position position="49"/>
    </location>
</feature>
<dbReference type="InterPro" id="IPR036890">
    <property type="entry name" value="HATPase_C_sf"/>
</dbReference>
<feature type="domain" description="Response regulatory" evidence="4">
    <location>
        <begin position="1"/>
        <end position="114"/>
    </location>
</feature>
<dbReference type="SMART" id="SM00448">
    <property type="entry name" value="REC"/>
    <property type="match status" value="1"/>
</dbReference>
<feature type="domain" description="Histidine kinase" evidence="3">
    <location>
        <begin position="156"/>
        <end position="367"/>
    </location>
</feature>
<dbReference type="Pfam" id="PF02518">
    <property type="entry name" value="HATPase_c"/>
    <property type="match status" value="1"/>
</dbReference>
<dbReference type="Proteomes" id="UP001320148">
    <property type="component" value="Chromosome"/>
</dbReference>
<evidence type="ECO:0000256" key="2">
    <source>
        <dbReference type="PROSITE-ProRule" id="PRU00169"/>
    </source>
</evidence>
<dbReference type="Pfam" id="PF00072">
    <property type="entry name" value="Response_reg"/>
    <property type="match status" value="1"/>
</dbReference>
<dbReference type="Gene3D" id="3.30.565.10">
    <property type="entry name" value="Histidine kinase-like ATPase, C-terminal domain"/>
    <property type="match status" value="1"/>
</dbReference>
<name>A0ABN6F0Y9_9BACT</name>
<evidence type="ECO:0008006" key="7">
    <source>
        <dbReference type="Google" id="ProtNLM"/>
    </source>
</evidence>
<dbReference type="SMART" id="SM00387">
    <property type="entry name" value="HATPase_c"/>
    <property type="match status" value="1"/>
</dbReference>
<dbReference type="PROSITE" id="PS50109">
    <property type="entry name" value="HIS_KIN"/>
    <property type="match status" value="1"/>
</dbReference>
<dbReference type="PROSITE" id="PS50110">
    <property type="entry name" value="RESPONSE_REGULATORY"/>
    <property type="match status" value="1"/>
</dbReference>
<dbReference type="InterPro" id="IPR005467">
    <property type="entry name" value="His_kinase_dom"/>
</dbReference>
<dbReference type="SUPFAM" id="SSF52172">
    <property type="entry name" value="CheY-like"/>
    <property type="match status" value="1"/>
</dbReference>
<dbReference type="Gene3D" id="1.10.287.130">
    <property type="match status" value="1"/>
</dbReference>
<dbReference type="SUPFAM" id="SSF55874">
    <property type="entry name" value="ATPase domain of HSP90 chaperone/DNA topoisomerase II/histidine kinase"/>
    <property type="match status" value="1"/>
</dbReference>
<proteinExistence type="predicted"/>
<keyword evidence="6" id="KW-1185">Reference proteome</keyword>
<dbReference type="PANTHER" id="PTHR43547">
    <property type="entry name" value="TWO-COMPONENT HISTIDINE KINASE"/>
    <property type="match status" value="1"/>
</dbReference>
<dbReference type="InterPro" id="IPR001789">
    <property type="entry name" value="Sig_transdc_resp-reg_receiver"/>
</dbReference>
<keyword evidence="1 2" id="KW-0597">Phosphoprotein</keyword>
<dbReference type="CDD" id="cd17536">
    <property type="entry name" value="REC_YesN-like"/>
    <property type="match status" value="1"/>
</dbReference>
<evidence type="ECO:0000313" key="6">
    <source>
        <dbReference type="Proteomes" id="UP001320148"/>
    </source>
</evidence>
<dbReference type="PANTHER" id="PTHR43547:SF2">
    <property type="entry name" value="HYBRID SIGNAL TRANSDUCTION HISTIDINE KINASE C"/>
    <property type="match status" value="1"/>
</dbReference>
<dbReference type="InterPro" id="IPR003594">
    <property type="entry name" value="HATPase_dom"/>
</dbReference>
<protein>
    <recommendedName>
        <fullName evidence="7">Histidine kinase</fullName>
    </recommendedName>
</protein>
<sequence length="367" mass="39599">MLLVDDEEGIRRVLALLLADLGYRVVTAANGQEAMAGFVEAPCPVVLTDIKMPVMDGIALLKKVKTQRPETEVIMLTGHGDLSLAIESLRLDAVDFLTKPVNEALLEMAMKRAFDKVALEYALKEHTDHLERLVEEKSRALVEAETLAAVGEAVSDVAHAVKGITSALKAGIYVVEEGIETHHHDTLLSGWGVVKRNVERAGRLVGNLLEAGRAGDYQFEPLDLSGAVADALGLAHLRAASLTIRLTSSVEPGLPMICGDREALVIAFTNLLENAMDALENREEEGTIAVDLKQDPNGILLSVTDSAGSMGEALQQMAFHRKISTKRWKGTGIGLMVTARIAEAHNAMIEVASDKQVGTCVRLWFPV</sequence>
<reference evidence="5 6" key="1">
    <citation type="submission" date="2021-02" db="EMBL/GenBank/DDBJ databases">
        <title>Complete genome of Desulfoluna sp. strain ASN36.</title>
        <authorList>
            <person name="Takahashi A."/>
            <person name="Kojima H."/>
            <person name="Fukui M."/>
        </authorList>
    </citation>
    <scope>NUCLEOTIDE SEQUENCE [LARGE SCALE GENOMIC DNA]</scope>
    <source>
        <strain evidence="5 6">ASN36</strain>
    </source>
</reference>
<dbReference type="InterPro" id="IPR011006">
    <property type="entry name" value="CheY-like_superfamily"/>
</dbReference>
<evidence type="ECO:0000259" key="3">
    <source>
        <dbReference type="PROSITE" id="PS50109"/>
    </source>
</evidence>
<accession>A0ABN6F0Y9</accession>
<evidence type="ECO:0000256" key="1">
    <source>
        <dbReference type="ARBA" id="ARBA00022553"/>
    </source>
</evidence>